<dbReference type="SMART" id="SM00612">
    <property type="entry name" value="Kelch"/>
    <property type="match status" value="2"/>
</dbReference>
<keyword evidence="1" id="KW-0880">Kelch repeat</keyword>
<dbReference type="InterPro" id="IPR006652">
    <property type="entry name" value="Kelch_1"/>
</dbReference>
<dbReference type="PANTHER" id="PTHR24412">
    <property type="entry name" value="KELCH PROTEIN"/>
    <property type="match status" value="1"/>
</dbReference>
<dbReference type="EnsemblMetazoa" id="XM_029490423.1">
    <property type="protein sequence ID" value="XP_029346283.1"/>
    <property type="gene ID" value="LOC115034244"/>
</dbReference>
<protein>
    <submittedName>
        <fullName evidence="3">Uncharacterized protein</fullName>
    </submittedName>
</protein>
<evidence type="ECO:0000313" key="3">
    <source>
        <dbReference type="EnsemblMetazoa" id="XP_029346283.1"/>
    </source>
</evidence>
<organism evidence="3 4">
    <name type="scientific">Acyrthosiphon pisum</name>
    <name type="common">Pea aphid</name>
    <dbReference type="NCBI Taxonomy" id="7029"/>
    <lineage>
        <taxon>Eukaryota</taxon>
        <taxon>Metazoa</taxon>
        <taxon>Ecdysozoa</taxon>
        <taxon>Arthropoda</taxon>
        <taxon>Hexapoda</taxon>
        <taxon>Insecta</taxon>
        <taxon>Pterygota</taxon>
        <taxon>Neoptera</taxon>
        <taxon>Paraneoptera</taxon>
        <taxon>Hemiptera</taxon>
        <taxon>Sternorrhyncha</taxon>
        <taxon>Aphidomorpha</taxon>
        <taxon>Aphidoidea</taxon>
        <taxon>Aphididae</taxon>
        <taxon>Macrosiphini</taxon>
        <taxon>Acyrthosiphon</taxon>
    </lineage>
</organism>
<sequence length="117" mass="12722">MCFRRCGVGVAVLDNVLYAVGGGDGLKVHRSVEAYRPSTGVWSTIPDMYLCRCDAGVAVLDGLLYVIGGHDGASYLDSLEYYNPNTYTWTMITASMNFARSNAGVGVIDMPQYFKTC</sequence>
<evidence type="ECO:0000256" key="1">
    <source>
        <dbReference type="ARBA" id="ARBA00022441"/>
    </source>
</evidence>
<name>A0A8R2NV88_ACYPI</name>
<dbReference type="Pfam" id="PF01344">
    <property type="entry name" value="Kelch_1"/>
    <property type="match status" value="2"/>
</dbReference>
<dbReference type="InterPro" id="IPR015915">
    <property type="entry name" value="Kelch-typ_b-propeller"/>
</dbReference>
<dbReference type="SUPFAM" id="SSF117281">
    <property type="entry name" value="Kelch motif"/>
    <property type="match status" value="1"/>
</dbReference>
<dbReference type="RefSeq" id="XP_029346283.1">
    <property type="nucleotide sequence ID" value="XM_029490423.1"/>
</dbReference>
<dbReference type="GeneID" id="115034244"/>
<dbReference type="PRINTS" id="PR00501">
    <property type="entry name" value="KELCHREPEAT"/>
</dbReference>
<evidence type="ECO:0000313" key="4">
    <source>
        <dbReference type="Proteomes" id="UP000007819"/>
    </source>
</evidence>
<dbReference type="PANTHER" id="PTHR24412:SF441">
    <property type="entry name" value="KELCH-LIKE PROTEIN 28"/>
    <property type="match status" value="1"/>
</dbReference>
<keyword evidence="2" id="KW-0677">Repeat</keyword>
<dbReference type="Proteomes" id="UP000007819">
    <property type="component" value="Chromosome A2"/>
</dbReference>
<dbReference type="AlphaFoldDB" id="A0A8R2NV88"/>
<proteinExistence type="predicted"/>
<reference evidence="3" key="2">
    <citation type="submission" date="2022-06" db="UniProtKB">
        <authorList>
            <consortium name="EnsemblMetazoa"/>
        </authorList>
    </citation>
    <scope>IDENTIFICATION</scope>
</reference>
<dbReference type="OrthoDB" id="45365at2759"/>
<reference evidence="4" key="1">
    <citation type="submission" date="2010-06" db="EMBL/GenBank/DDBJ databases">
        <authorList>
            <person name="Jiang H."/>
            <person name="Abraham K."/>
            <person name="Ali S."/>
            <person name="Alsbrooks S.L."/>
            <person name="Anim B.N."/>
            <person name="Anosike U.S."/>
            <person name="Attaway T."/>
            <person name="Bandaranaike D.P."/>
            <person name="Battles P.K."/>
            <person name="Bell S.N."/>
            <person name="Bell A.V."/>
            <person name="Beltran B."/>
            <person name="Bickham C."/>
            <person name="Bustamante Y."/>
            <person name="Caleb T."/>
            <person name="Canada A."/>
            <person name="Cardenas V."/>
            <person name="Carter K."/>
            <person name="Chacko J."/>
            <person name="Chandrabose M.N."/>
            <person name="Chavez D."/>
            <person name="Chavez A."/>
            <person name="Chen L."/>
            <person name="Chu H.-S."/>
            <person name="Claassen K.J."/>
            <person name="Cockrell R."/>
            <person name="Collins M."/>
            <person name="Cooper J.A."/>
            <person name="Cree A."/>
            <person name="Curry S.M."/>
            <person name="Da Y."/>
            <person name="Dao M.D."/>
            <person name="Das B."/>
            <person name="Davila M.-L."/>
            <person name="Davy-Carroll L."/>
            <person name="Denson S."/>
            <person name="Dinh H."/>
            <person name="Ebong V.E."/>
            <person name="Edwards J.R."/>
            <person name="Egan A."/>
            <person name="El-Daye J."/>
            <person name="Escobedo L."/>
            <person name="Fernandez S."/>
            <person name="Fernando P.R."/>
            <person name="Flagg N."/>
            <person name="Forbes L.D."/>
            <person name="Fowler R.G."/>
            <person name="Fu Q."/>
            <person name="Gabisi R.A."/>
            <person name="Ganer J."/>
            <person name="Garbino Pronczuk A."/>
            <person name="Garcia R.M."/>
            <person name="Garner T."/>
            <person name="Garrett T.E."/>
            <person name="Gonzalez D.A."/>
            <person name="Hamid H."/>
            <person name="Hawkins E.S."/>
            <person name="Hirani K."/>
            <person name="Hogues M.E."/>
            <person name="Hollins B."/>
            <person name="Hsiao C.-H."/>
            <person name="Jabil R."/>
            <person name="James M.L."/>
            <person name="Jhangiani S.N."/>
            <person name="Johnson B."/>
            <person name="Johnson Q."/>
            <person name="Joshi V."/>
            <person name="Kalu J.B."/>
            <person name="Kam C."/>
            <person name="Kashfia A."/>
            <person name="Keebler J."/>
            <person name="Kisamo H."/>
            <person name="Kovar C.L."/>
            <person name="Lago L.A."/>
            <person name="Lai C.-Y."/>
            <person name="Laidlaw J."/>
            <person name="Lara F."/>
            <person name="Le T.-K."/>
            <person name="Lee S.L."/>
            <person name="Legall F.H."/>
            <person name="Lemon S.J."/>
            <person name="Lewis L.R."/>
            <person name="Li B."/>
            <person name="Liu Y."/>
            <person name="Liu Y.-S."/>
            <person name="Lopez J."/>
            <person name="Lozado R.J."/>
            <person name="Lu J."/>
            <person name="Madu R.C."/>
            <person name="Maheshwari M."/>
            <person name="Maheshwari R."/>
            <person name="Malloy K."/>
            <person name="Martinez E."/>
            <person name="Mathew T."/>
            <person name="Mercado I.C."/>
            <person name="Mercado C."/>
            <person name="Meyer B."/>
            <person name="Montgomery K."/>
            <person name="Morgan M.B."/>
            <person name="Munidasa M."/>
            <person name="Nazareth L.V."/>
            <person name="Nelson J."/>
            <person name="Ng B.M."/>
            <person name="Nguyen N.B."/>
            <person name="Nguyen P.Q."/>
            <person name="Nguyen T."/>
            <person name="Obregon M."/>
            <person name="Okwuonu G.O."/>
            <person name="Onwere C.G."/>
            <person name="Orozco G."/>
            <person name="Parra A."/>
            <person name="Patel S."/>
            <person name="Patil S."/>
            <person name="Perez A."/>
            <person name="Perez Y."/>
            <person name="Pham C."/>
            <person name="Primus E.L."/>
            <person name="Pu L.-L."/>
            <person name="Puazo M."/>
            <person name="Qin X."/>
            <person name="Quiroz J.B."/>
            <person name="Reese J."/>
            <person name="Richards S."/>
            <person name="Rives C.M."/>
            <person name="Robberts R."/>
            <person name="Ruiz S.J."/>
            <person name="Ruiz M.J."/>
            <person name="Santibanez J."/>
            <person name="Schneider B.W."/>
            <person name="Sisson I."/>
            <person name="Smith M."/>
            <person name="Sodergren E."/>
            <person name="Song X.-Z."/>
            <person name="Song B.B."/>
            <person name="Summersgill H."/>
            <person name="Thelus R."/>
            <person name="Thornton R.D."/>
            <person name="Trejos Z.Y."/>
            <person name="Usmani K."/>
            <person name="Vattathil S."/>
            <person name="Villasana D."/>
            <person name="Walker D.L."/>
            <person name="Wang S."/>
            <person name="Wang K."/>
            <person name="White C.S."/>
            <person name="Williams A.C."/>
            <person name="Williamson J."/>
            <person name="Wilson K."/>
            <person name="Woghiren I.O."/>
            <person name="Woodworth J.R."/>
            <person name="Worley K.C."/>
            <person name="Wright R.A."/>
            <person name="Wu W."/>
            <person name="Young L."/>
            <person name="Zhang L."/>
            <person name="Zhang J."/>
            <person name="Zhu Y."/>
            <person name="Muzny D.M."/>
            <person name="Weinstock G."/>
            <person name="Gibbs R.A."/>
        </authorList>
    </citation>
    <scope>NUCLEOTIDE SEQUENCE [LARGE SCALE GENOMIC DNA]</scope>
    <source>
        <strain evidence="4">LSR1</strain>
    </source>
</reference>
<dbReference type="KEGG" id="api:115034244"/>
<evidence type="ECO:0000256" key="2">
    <source>
        <dbReference type="ARBA" id="ARBA00022737"/>
    </source>
</evidence>
<dbReference type="Gene3D" id="2.120.10.80">
    <property type="entry name" value="Kelch-type beta propeller"/>
    <property type="match status" value="1"/>
</dbReference>
<accession>A0A8R2NV88</accession>
<keyword evidence="4" id="KW-1185">Reference proteome</keyword>